<accession>A0A4S3KMP0</accession>
<gene>
    <name evidence="3" type="ORF">B1806_10220</name>
</gene>
<dbReference type="InterPro" id="IPR007159">
    <property type="entry name" value="SpoVT-AbrB_dom"/>
</dbReference>
<dbReference type="Proteomes" id="UP000307749">
    <property type="component" value="Unassembled WGS sequence"/>
</dbReference>
<organism evidence="3 4">
    <name type="scientific">Metallibacterium scheffleri</name>
    <dbReference type="NCBI Taxonomy" id="993689"/>
    <lineage>
        <taxon>Bacteria</taxon>
        <taxon>Pseudomonadati</taxon>
        <taxon>Pseudomonadota</taxon>
        <taxon>Gammaproteobacteria</taxon>
        <taxon>Lysobacterales</taxon>
        <taxon>Rhodanobacteraceae</taxon>
        <taxon>Metallibacterium</taxon>
    </lineage>
</organism>
<dbReference type="OrthoDB" id="5298361at2"/>
<evidence type="ECO:0000313" key="3">
    <source>
        <dbReference type="EMBL" id="THD09698.1"/>
    </source>
</evidence>
<dbReference type="RefSeq" id="WP_081126665.1">
    <property type="nucleotide sequence ID" value="NZ_LDOS01000001.1"/>
</dbReference>
<proteinExistence type="predicted"/>
<name>A0A4S3KMP0_9GAMM</name>
<dbReference type="PROSITE" id="PS51740">
    <property type="entry name" value="SPOVT_ABRB"/>
    <property type="match status" value="1"/>
</dbReference>
<keyword evidence="1" id="KW-0238">DNA-binding</keyword>
<evidence type="ECO:0000259" key="2">
    <source>
        <dbReference type="PROSITE" id="PS51740"/>
    </source>
</evidence>
<dbReference type="AlphaFoldDB" id="A0A4S3KMP0"/>
<reference evidence="3 4" key="1">
    <citation type="submission" date="2017-02" db="EMBL/GenBank/DDBJ databases">
        <title>Whole genome sequencing of Metallibacterium scheffleri DSM 24874 (T).</title>
        <authorList>
            <person name="Kumar S."/>
            <person name="Patil P."/>
            <person name="Patil P.B."/>
        </authorList>
    </citation>
    <scope>NUCLEOTIDE SEQUENCE [LARGE SCALE GENOMIC DNA]</scope>
    <source>
        <strain evidence="3 4">DSM 24874</strain>
    </source>
</reference>
<evidence type="ECO:0000313" key="4">
    <source>
        <dbReference type="Proteomes" id="UP000307749"/>
    </source>
</evidence>
<evidence type="ECO:0000256" key="1">
    <source>
        <dbReference type="PROSITE-ProRule" id="PRU01076"/>
    </source>
</evidence>
<keyword evidence="4" id="KW-1185">Reference proteome</keyword>
<dbReference type="EMBL" id="MWQO01000036">
    <property type="protein sequence ID" value="THD09698.1"/>
    <property type="molecule type" value="Genomic_DNA"/>
</dbReference>
<feature type="domain" description="SpoVT-AbrB" evidence="2">
    <location>
        <begin position="5"/>
        <end position="46"/>
    </location>
</feature>
<sequence>MNATAKLFTLANSQAVRIPARFRIDAEEVEISRTEDGALILRPKPRTAADVFALARAKAGDAFKDWERPGQGVARPVPALD</sequence>
<dbReference type="Gene3D" id="2.10.260.10">
    <property type="match status" value="1"/>
</dbReference>
<dbReference type="SMART" id="SM00966">
    <property type="entry name" value="SpoVT_AbrB"/>
    <property type="match status" value="1"/>
</dbReference>
<dbReference type="GO" id="GO:0003677">
    <property type="term" value="F:DNA binding"/>
    <property type="evidence" value="ECO:0007669"/>
    <property type="project" value="UniProtKB-UniRule"/>
</dbReference>
<dbReference type="Pfam" id="PF04014">
    <property type="entry name" value="MazE_antitoxin"/>
    <property type="match status" value="1"/>
</dbReference>
<dbReference type="InterPro" id="IPR037914">
    <property type="entry name" value="SpoVT-AbrB_sf"/>
</dbReference>
<dbReference type="SUPFAM" id="SSF89447">
    <property type="entry name" value="AbrB/MazE/MraZ-like"/>
    <property type="match status" value="1"/>
</dbReference>
<comment type="caution">
    <text evidence="3">The sequence shown here is derived from an EMBL/GenBank/DDBJ whole genome shotgun (WGS) entry which is preliminary data.</text>
</comment>
<dbReference type="STRING" id="993689.GCA_002077135_01372"/>
<protein>
    <recommendedName>
        <fullName evidence="2">SpoVT-AbrB domain-containing protein</fullName>
    </recommendedName>
</protein>